<evidence type="ECO:0000313" key="7">
    <source>
        <dbReference type="EMBL" id="MES0836940.1"/>
    </source>
</evidence>
<dbReference type="SMART" id="SM00704">
    <property type="entry name" value="ZnF_CDGSH"/>
    <property type="match status" value="1"/>
</dbReference>
<keyword evidence="2" id="KW-0479">Metal-binding</keyword>
<dbReference type="InterPro" id="IPR042216">
    <property type="entry name" value="MitoNEET_CISD"/>
</dbReference>
<dbReference type="Proteomes" id="UP001432401">
    <property type="component" value="Unassembled WGS sequence"/>
</dbReference>
<keyword evidence="1" id="KW-0001">2Fe-2S</keyword>
<organism evidence="7 8">
    <name type="scientific">Nocardiopsis tropica</name>
    <dbReference type="NCBI Taxonomy" id="109330"/>
    <lineage>
        <taxon>Bacteria</taxon>
        <taxon>Bacillati</taxon>
        <taxon>Actinomycetota</taxon>
        <taxon>Actinomycetes</taxon>
        <taxon>Streptosporangiales</taxon>
        <taxon>Nocardiopsidaceae</taxon>
        <taxon>Nocardiopsis</taxon>
    </lineage>
</organism>
<evidence type="ECO:0000256" key="1">
    <source>
        <dbReference type="ARBA" id="ARBA00022714"/>
    </source>
</evidence>
<feature type="region of interest" description="Disordered" evidence="5">
    <location>
        <begin position="64"/>
        <end position="91"/>
    </location>
</feature>
<proteinExistence type="predicted"/>
<keyword evidence="3" id="KW-0408">Iron</keyword>
<dbReference type="Gene3D" id="3.40.5.90">
    <property type="entry name" value="CDGSH iron-sulfur domain, mitoNEET-type"/>
    <property type="match status" value="1"/>
</dbReference>
<feature type="domain" description="Iron-binding zinc finger CDGSH type" evidence="6">
    <location>
        <begin position="28"/>
        <end position="72"/>
    </location>
</feature>
<keyword evidence="8" id="KW-1185">Reference proteome</keyword>
<gene>
    <name evidence="7" type="ORF">ABUK86_24400</name>
</gene>
<sequence>MEDDLPNEGPSVPEVSVTACPDGPLLLRGPFRLLDAEGAPIPKGRRTVALCRCGASSIRPFCDGTHKEIGFTAPGGAEGERPRPAPPEQTG</sequence>
<dbReference type="RefSeq" id="WP_352985827.1">
    <property type="nucleotide sequence ID" value="NZ_JBEQNA010000013.1"/>
</dbReference>
<accession>A0ABV2A276</accession>
<dbReference type="EMBL" id="JBEQNB010000014">
    <property type="protein sequence ID" value="MES0836940.1"/>
    <property type="molecule type" value="Genomic_DNA"/>
</dbReference>
<dbReference type="InterPro" id="IPR018967">
    <property type="entry name" value="FeS-contain_CDGSH-typ"/>
</dbReference>
<evidence type="ECO:0000259" key="6">
    <source>
        <dbReference type="SMART" id="SM00704"/>
    </source>
</evidence>
<comment type="caution">
    <text evidence="7">The sequence shown here is derived from an EMBL/GenBank/DDBJ whole genome shotgun (WGS) entry which is preliminary data.</text>
</comment>
<dbReference type="Pfam" id="PF09360">
    <property type="entry name" value="zf-CDGSH"/>
    <property type="match status" value="1"/>
</dbReference>
<evidence type="ECO:0000256" key="5">
    <source>
        <dbReference type="SAM" id="MobiDB-lite"/>
    </source>
</evidence>
<reference evidence="7 8" key="1">
    <citation type="submission" date="2024-06" db="EMBL/GenBank/DDBJ databases">
        <authorList>
            <person name="Bataeva Y.V."/>
            <person name="Grigorian L.N."/>
            <person name="Solomentsev V.I."/>
        </authorList>
    </citation>
    <scope>NUCLEOTIDE SEQUENCE [LARGE SCALE GENOMIC DNA]</scope>
    <source>
        <strain evidence="8">SCPM-O-B-12605 (RCAM04882)</strain>
    </source>
</reference>
<evidence type="ECO:0000256" key="3">
    <source>
        <dbReference type="ARBA" id="ARBA00023004"/>
    </source>
</evidence>
<evidence type="ECO:0000256" key="4">
    <source>
        <dbReference type="ARBA" id="ARBA00023014"/>
    </source>
</evidence>
<name>A0ABV2A276_9ACTN</name>
<evidence type="ECO:0000256" key="2">
    <source>
        <dbReference type="ARBA" id="ARBA00022723"/>
    </source>
</evidence>
<evidence type="ECO:0000313" key="8">
    <source>
        <dbReference type="Proteomes" id="UP001432401"/>
    </source>
</evidence>
<feature type="region of interest" description="Disordered" evidence="5">
    <location>
        <begin position="1"/>
        <end position="20"/>
    </location>
</feature>
<protein>
    <submittedName>
        <fullName evidence="7">CDGSH iron-sulfur domain-containing protein</fullName>
    </submittedName>
</protein>
<keyword evidence="4" id="KW-0411">Iron-sulfur</keyword>